<evidence type="ECO:0000256" key="2">
    <source>
        <dbReference type="ARBA" id="ARBA00023242"/>
    </source>
</evidence>
<comment type="subcellular location">
    <subcellularLocation>
        <location evidence="1">Nucleus</location>
    </subcellularLocation>
</comment>
<keyword evidence="6" id="KW-1185">Reference proteome</keyword>
<dbReference type="Gene3D" id="3.10.260.20">
    <property type="entry name" value="Ski"/>
    <property type="match status" value="1"/>
</dbReference>
<dbReference type="PANTHER" id="PTHR12577:SF6">
    <property type="entry name" value="DACHSHUND, ISOFORM B"/>
    <property type="match status" value="1"/>
</dbReference>
<protein>
    <recommendedName>
        <fullName evidence="4">SKI/SNO/DAC domain-containing protein</fullName>
    </recommendedName>
</protein>
<dbReference type="Pfam" id="PF02437">
    <property type="entry name" value="Ski_Sno_DHD"/>
    <property type="match status" value="1"/>
</dbReference>
<comment type="caution">
    <text evidence="5">The sequence shown here is derived from an EMBL/GenBank/DDBJ whole genome shotgun (WGS) entry which is preliminary data.</text>
</comment>
<gene>
    <name evidence="5" type="ORF">niasHT_021199</name>
</gene>
<reference evidence="5 6" key="1">
    <citation type="submission" date="2024-10" db="EMBL/GenBank/DDBJ databases">
        <authorList>
            <person name="Kim D."/>
        </authorList>
    </citation>
    <scope>NUCLEOTIDE SEQUENCE [LARGE SCALE GENOMIC DNA]</scope>
    <source>
        <strain evidence="5">BH-2024</strain>
    </source>
</reference>
<comment type="similarity">
    <text evidence="3">Belongs to the DACH/dachshund family.</text>
</comment>
<dbReference type="AlphaFoldDB" id="A0ABD2KRR3"/>
<dbReference type="InterPro" id="IPR052417">
    <property type="entry name" value="Dachshund_domain"/>
</dbReference>
<dbReference type="InterPro" id="IPR009061">
    <property type="entry name" value="DNA-bd_dom_put_sf"/>
</dbReference>
<keyword evidence="2" id="KW-0539">Nucleus</keyword>
<name>A0ABD2KRR3_9BILA</name>
<organism evidence="5 6">
    <name type="scientific">Heterodera trifolii</name>
    <dbReference type="NCBI Taxonomy" id="157864"/>
    <lineage>
        <taxon>Eukaryota</taxon>
        <taxon>Metazoa</taxon>
        <taxon>Ecdysozoa</taxon>
        <taxon>Nematoda</taxon>
        <taxon>Chromadorea</taxon>
        <taxon>Rhabditida</taxon>
        <taxon>Tylenchina</taxon>
        <taxon>Tylenchomorpha</taxon>
        <taxon>Tylenchoidea</taxon>
        <taxon>Heteroderidae</taxon>
        <taxon>Heteroderinae</taxon>
        <taxon>Heterodera</taxon>
    </lineage>
</organism>
<proteinExistence type="inferred from homology"/>
<evidence type="ECO:0000256" key="3">
    <source>
        <dbReference type="ARBA" id="ARBA00038192"/>
    </source>
</evidence>
<dbReference type="InterPro" id="IPR003380">
    <property type="entry name" value="SKI/SNO/DAC"/>
</dbReference>
<accession>A0ABD2KRR3</accession>
<evidence type="ECO:0000313" key="5">
    <source>
        <dbReference type="EMBL" id="KAL3105576.1"/>
    </source>
</evidence>
<sequence>MIYELFLKQFVGGLHTVYTKLKRLGIQPLICSVEQVRALRNLGAIQSGVNRCKLIETDDFETLYRVNKCRLWPTALLYITSAADCCTSLLLLLLNSLRPCDGAQRMATATVAAVAAIFAKKIRNRMNDL</sequence>
<dbReference type="EMBL" id="JBICBT010000682">
    <property type="protein sequence ID" value="KAL3105576.1"/>
    <property type="molecule type" value="Genomic_DNA"/>
</dbReference>
<evidence type="ECO:0000259" key="4">
    <source>
        <dbReference type="Pfam" id="PF02437"/>
    </source>
</evidence>
<dbReference type="FunFam" id="3.10.260.20:FF:000001">
    <property type="entry name" value="Dachshund homolog 1"/>
    <property type="match status" value="1"/>
</dbReference>
<evidence type="ECO:0000256" key="1">
    <source>
        <dbReference type="ARBA" id="ARBA00004123"/>
    </source>
</evidence>
<dbReference type="SUPFAM" id="SSF46955">
    <property type="entry name" value="Putative DNA-binding domain"/>
    <property type="match status" value="1"/>
</dbReference>
<evidence type="ECO:0000313" key="6">
    <source>
        <dbReference type="Proteomes" id="UP001620626"/>
    </source>
</evidence>
<dbReference type="PANTHER" id="PTHR12577">
    <property type="entry name" value="DACHSHUND"/>
    <property type="match status" value="1"/>
</dbReference>
<dbReference type="GO" id="GO:0005634">
    <property type="term" value="C:nucleus"/>
    <property type="evidence" value="ECO:0007669"/>
    <property type="project" value="UniProtKB-SubCell"/>
</dbReference>
<dbReference type="InterPro" id="IPR037000">
    <property type="entry name" value="Ski_DNA-bd_sf"/>
</dbReference>
<dbReference type="Proteomes" id="UP001620626">
    <property type="component" value="Unassembled WGS sequence"/>
</dbReference>
<feature type="domain" description="SKI/SNO/DAC" evidence="4">
    <location>
        <begin position="2"/>
        <end position="65"/>
    </location>
</feature>